<dbReference type="KEGG" id="tps:THAPS_10777"/>
<reference evidence="2 3" key="2">
    <citation type="journal article" date="2008" name="Nature">
        <title>The Phaeodactylum genome reveals the evolutionary history of diatom genomes.</title>
        <authorList>
            <person name="Bowler C."/>
            <person name="Allen A.E."/>
            <person name="Badger J.H."/>
            <person name="Grimwood J."/>
            <person name="Jabbari K."/>
            <person name="Kuo A."/>
            <person name="Maheswari U."/>
            <person name="Martens C."/>
            <person name="Maumus F."/>
            <person name="Otillar R.P."/>
            <person name="Rayko E."/>
            <person name="Salamov A."/>
            <person name="Vandepoele K."/>
            <person name="Beszteri B."/>
            <person name="Gruber A."/>
            <person name="Heijde M."/>
            <person name="Katinka M."/>
            <person name="Mock T."/>
            <person name="Valentin K."/>
            <person name="Verret F."/>
            <person name="Berges J.A."/>
            <person name="Brownlee C."/>
            <person name="Cadoret J.P."/>
            <person name="Chiovitti A."/>
            <person name="Choi C.J."/>
            <person name="Coesel S."/>
            <person name="De Martino A."/>
            <person name="Detter J.C."/>
            <person name="Durkin C."/>
            <person name="Falciatore A."/>
            <person name="Fournet J."/>
            <person name="Haruta M."/>
            <person name="Huysman M.J."/>
            <person name="Jenkins B.D."/>
            <person name="Jiroutova K."/>
            <person name="Jorgensen R.E."/>
            <person name="Joubert Y."/>
            <person name="Kaplan A."/>
            <person name="Kroger N."/>
            <person name="Kroth P.G."/>
            <person name="La Roche J."/>
            <person name="Lindquist E."/>
            <person name="Lommer M."/>
            <person name="Martin-Jezequel V."/>
            <person name="Lopez P.J."/>
            <person name="Lucas S."/>
            <person name="Mangogna M."/>
            <person name="McGinnis K."/>
            <person name="Medlin L.K."/>
            <person name="Montsant A."/>
            <person name="Oudot-Le Secq M.P."/>
            <person name="Napoli C."/>
            <person name="Obornik M."/>
            <person name="Parker M.S."/>
            <person name="Petit J.L."/>
            <person name="Porcel B.M."/>
            <person name="Poulsen N."/>
            <person name="Robison M."/>
            <person name="Rychlewski L."/>
            <person name="Rynearson T.A."/>
            <person name="Schmutz J."/>
            <person name="Shapiro H."/>
            <person name="Siaut M."/>
            <person name="Stanley M."/>
            <person name="Sussman M.R."/>
            <person name="Taylor A.R."/>
            <person name="Vardi A."/>
            <person name="von Dassow P."/>
            <person name="Vyverman W."/>
            <person name="Willis A."/>
            <person name="Wyrwicz L.S."/>
            <person name="Rokhsar D.S."/>
            <person name="Weissenbach J."/>
            <person name="Armbrust E.V."/>
            <person name="Green B.R."/>
            <person name="Van de Peer Y."/>
            <person name="Grigoriev I.V."/>
        </authorList>
    </citation>
    <scope>NUCLEOTIDE SEQUENCE [LARGE SCALE GENOMIC DNA]</scope>
    <source>
        <strain evidence="2 3">CCMP1335</strain>
    </source>
</reference>
<reference evidence="2 3" key="1">
    <citation type="journal article" date="2004" name="Science">
        <title>The genome of the diatom Thalassiosira pseudonana: ecology, evolution, and metabolism.</title>
        <authorList>
            <person name="Armbrust E.V."/>
            <person name="Berges J.A."/>
            <person name="Bowler C."/>
            <person name="Green B.R."/>
            <person name="Martinez D."/>
            <person name="Putnam N.H."/>
            <person name="Zhou S."/>
            <person name="Allen A.E."/>
            <person name="Apt K.E."/>
            <person name="Bechner M."/>
            <person name="Brzezinski M.A."/>
            <person name="Chaal B.K."/>
            <person name="Chiovitti A."/>
            <person name="Davis A.K."/>
            <person name="Demarest M.S."/>
            <person name="Detter J.C."/>
            <person name="Glavina T."/>
            <person name="Goodstein D."/>
            <person name="Hadi M.Z."/>
            <person name="Hellsten U."/>
            <person name="Hildebrand M."/>
            <person name="Jenkins B.D."/>
            <person name="Jurka J."/>
            <person name="Kapitonov V.V."/>
            <person name="Kroger N."/>
            <person name="Lau W.W."/>
            <person name="Lane T.W."/>
            <person name="Larimer F.W."/>
            <person name="Lippmeier J.C."/>
            <person name="Lucas S."/>
            <person name="Medina M."/>
            <person name="Montsant A."/>
            <person name="Obornik M."/>
            <person name="Parker M.S."/>
            <person name="Palenik B."/>
            <person name="Pazour G.J."/>
            <person name="Richardson P.M."/>
            <person name="Rynearson T.A."/>
            <person name="Saito M.A."/>
            <person name="Schwartz D.C."/>
            <person name="Thamatrakoln K."/>
            <person name="Valentin K."/>
            <person name="Vardi A."/>
            <person name="Wilkerson F.P."/>
            <person name="Rokhsar D.S."/>
        </authorList>
    </citation>
    <scope>NUCLEOTIDE SEQUENCE [LARGE SCALE GENOMIC DNA]</scope>
    <source>
        <strain evidence="2 3">CCMP1335</strain>
    </source>
</reference>
<keyword evidence="3" id="KW-1185">Reference proteome</keyword>
<keyword evidence="1" id="KW-1133">Transmembrane helix</keyword>
<sequence length="378" mass="42839">MAHPLLPTSSDSSKSCSRNCTNYTRVGIGAVLAYLIFLVATGEIIEIGRLGNNVGSSSSGVGGSDNVMKDSRIDCSTSVTAAIVQTPSNSNTPTKQRIYNPSYNYPAKHNEWDKQYGKIIWRSVLEGISRLVKVVVAFYIGSVLYCVCIGIGHSRNGQLMASQFKHWFQEEDPERVPSKSAVVVSMYRDPYDWVWAMKERPHHAHDHIGLEWRPFVTKPWIGKRGPNDKNITLTPGLRNNVTCLERYSFKEIIPCSKGDSPSKKGYADYKYELYHDGSERAYSSIVDLRKEKIENHLSVAEFDGTRAFYPFRYEDLEANSTQVLLDLLEGATGIRPRCNATEPRVGGVKHKTVPKEFVEWMNQFVDWDVEYQIGYMRR</sequence>
<keyword evidence="1" id="KW-0472">Membrane</keyword>
<evidence type="ECO:0008006" key="4">
    <source>
        <dbReference type="Google" id="ProtNLM"/>
    </source>
</evidence>
<dbReference type="Proteomes" id="UP000001449">
    <property type="component" value="Chromosome 18"/>
</dbReference>
<gene>
    <name evidence="2" type="ORF">THAPS_10777</name>
</gene>
<evidence type="ECO:0000313" key="3">
    <source>
        <dbReference type="Proteomes" id="UP000001449"/>
    </source>
</evidence>
<feature type="transmembrane region" description="Helical" evidence="1">
    <location>
        <begin position="23"/>
        <end position="40"/>
    </location>
</feature>
<dbReference type="GeneID" id="7450927"/>
<dbReference type="eggNOG" id="ENOG502SQQN">
    <property type="taxonomic scope" value="Eukaryota"/>
</dbReference>
<feature type="transmembrane region" description="Helical" evidence="1">
    <location>
        <begin position="131"/>
        <end position="152"/>
    </location>
</feature>
<keyword evidence="1" id="KW-0812">Transmembrane</keyword>
<dbReference type="PaxDb" id="35128-Thaps10777"/>
<dbReference type="AlphaFoldDB" id="B5YLG9"/>
<evidence type="ECO:0000313" key="2">
    <source>
        <dbReference type="EMBL" id="ACI64228.1"/>
    </source>
</evidence>
<proteinExistence type="predicted"/>
<dbReference type="EMBL" id="CP001159">
    <property type="protein sequence ID" value="ACI64228.1"/>
    <property type="molecule type" value="Genomic_DNA"/>
</dbReference>
<dbReference type="InParanoid" id="B5YLG9"/>
<name>B5YLG9_THAPS</name>
<protein>
    <recommendedName>
        <fullName evidence="4">Sulfotransferase domain-containing protein</fullName>
    </recommendedName>
</protein>
<organism evidence="2 3">
    <name type="scientific">Thalassiosira pseudonana</name>
    <name type="common">Marine diatom</name>
    <name type="synonym">Cyclotella nana</name>
    <dbReference type="NCBI Taxonomy" id="35128"/>
    <lineage>
        <taxon>Eukaryota</taxon>
        <taxon>Sar</taxon>
        <taxon>Stramenopiles</taxon>
        <taxon>Ochrophyta</taxon>
        <taxon>Bacillariophyta</taxon>
        <taxon>Coscinodiscophyceae</taxon>
        <taxon>Thalassiosirophycidae</taxon>
        <taxon>Thalassiosirales</taxon>
        <taxon>Thalassiosiraceae</taxon>
        <taxon>Thalassiosira</taxon>
    </lineage>
</organism>
<dbReference type="HOGENOM" id="CLU_732593_0_0_1"/>
<accession>B5YLG9</accession>
<evidence type="ECO:0000256" key="1">
    <source>
        <dbReference type="SAM" id="Phobius"/>
    </source>
</evidence>
<dbReference type="RefSeq" id="XP_002295511.1">
    <property type="nucleotide sequence ID" value="XM_002295475.1"/>
</dbReference>